<dbReference type="AlphaFoldDB" id="A0A1J5GFJ2"/>
<dbReference type="Proteomes" id="UP000182763">
    <property type="component" value="Unassembled WGS sequence"/>
</dbReference>
<dbReference type="Proteomes" id="UP000230646">
    <property type="component" value="Unassembled WGS sequence"/>
</dbReference>
<comment type="caution">
    <text evidence="2">The sequence shown here is derived from an EMBL/GenBank/DDBJ whole genome shotgun (WGS) entry which is preliminary data.</text>
</comment>
<keyword evidence="1" id="KW-1133">Transmembrane helix</keyword>
<protein>
    <submittedName>
        <fullName evidence="2">Uncharacterized protein</fullName>
    </submittedName>
</protein>
<gene>
    <name evidence="2" type="ORF">AUK42_03460</name>
    <name evidence="3" type="ORF">COZ07_04035</name>
</gene>
<evidence type="ECO:0000313" key="3">
    <source>
        <dbReference type="EMBL" id="PIY32928.1"/>
    </source>
</evidence>
<dbReference type="RefSeq" id="WP_406607315.1">
    <property type="nucleotide sequence ID" value="NZ_PFKO01000148.1"/>
</dbReference>
<reference evidence="2 4" key="1">
    <citation type="journal article" date="2016" name="Environ. Microbiol.">
        <title>Genomic resolution of a cold subsurface aquifer community provides metabolic insights for novel microbes adapted to high CO concentrations.</title>
        <authorList>
            <person name="Probst A.J."/>
            <person name="Castelle C.J."/>
            <person name="Singh A."/>
            <person name="Brown C.T."/>
            <person name="Anantharaman K."/>
            <person name="Sharon I."/>
            <person name="Hug L.A."/>
            <person name="Burstein D."/>
            <person name="Emerson J.B."/>
            <person name="Thomas B.C."/>
            <person name="Banfield J.F."/>
        </authorList>
    </citation>
    <scope>NUCLEOTIDE SEQUENCE [LARGE SCALE GENOMIC DNA]</scope>
    <source>
        <strain evidence="2">CG2_30_33_13</strain>
    </source>
</reference>
<dbReference type="EMBL" id="PFKO01000148">
    <property type="protein sequence ID" value="PIY32928.1"/>
    <property type="molecule type" value="Genomic_DNA"/>
</dbReference>
<dbReference type="EMBL" id="MNYY01000066">
    <property type="protein sequence ID" value="OIP71473.1"/>
    <property type="molecule type" value="Genomic_DNA"/>
</dbReference>
<evidence type="ECO:0000256" key="1">
    <source>
        <dbReference type="SAM" id="Phobius"/>
    </source>
</evidence>
<accession>A0A1J5GFJ2</accession>
<evidence type="ECO:0000313" key="4">
    <source>
        <dbReference type="Proteomes" id="UP000182763"/>
    </source>
</evidence>
<reference evidence="3 5" key="2">
    <citation type="submission" date="2017-09" db="EMBL/GenBank/DDBJ databases">
        <title>Depth-based differentiation of microbial function through sediment-hosted aquifers and enrichment of novel symbionts in the deep terrestrial subsurface.</title>
        <authorList>
            <person name="Probst A.J."/>
            <person name="Ladd B."/>
            <person name="Jarett J.K."/>
            <person name="Geller-Mcgrath D.E."/>
            <person name="Sieber C.M."/>
            <person name="Emerson J.B."/>
            <person name="Anantharaman K."/>
            <person name="Thomas B.C."/>
            <person name="Malmstrom R."/>
            <person name="Stieglmeier M."/>
            <person name="Klingl A."/>
            <person name="Woyke T."/>
            <person name="Ryan C.M."/>
            <person name="Banfield J.F."/>
        </authorList>
    </citation>
    <scope>NUCLEOTIDE SEQUENCE [LARGE SCALE GENOMIC DNA]</scope>
    <source>
        <strain evidence="3">CG_4_10_14_3_um_filter_34_13</strain>
    </source>
</reference>
<name>A0A1J5GFJ2_9BACT</name>
<accession>A0A2M7PQM8</accession>
<proteinExistence type="predicted"/>
<keyword evidence="1" id="KW-0472">Membrane</keyword>
<sequence>MESECIVSAWGGLVNIVALFISVFALLFIIFSFWWMNWRRGKIIVGLPRSFAATSKSEDDLLIVQLPLVFYNDGAASQVIQNLRLTLVQNGNRSAILYFNNTVHDLVNVQNREWARQFAVEGRKSYSSVFVFQRKPGNFIFHKGKCQAILEGKINNDKNWKAILTFDLQISAKSIKTINSGQLIPYDNDPDRERENE</sequence>
<evidence type="ECO:0000313" key="2">
    <source>
        <dbReference type="EMBL" id="OIP71473.1"/>
    </source>
</evidence>
<organism evidence="2 4">
    <name type="scientific">Candidatus Infernicultor aquiphilus</name>
    <dbReference type="NCBI Taxonomy" id="1805029"/>
    <lineage>
        <taxon>Bacteria</taxon>
        <taxon>Pseudomonadati</taxon>
        <taxon>Atribacterota</taxon>
        <taxon>Candidatus Phoenicimicrobiia</taxon>
        <taxon>Candidatus Pheonicimicrobiales</taxon>
        <taxon>Candidatus Phoenicimicrobiaceae</taxon>
        <taxon>Candidatus Infernicultor</taxon>
    </lineage>
</organism>
<evidence type="ECO:0000313" key="5">
    <source>
        <dbReference type="Proteomes" id="UP000230646"/>
    </source>
</evidence>
<keyword evidence="1" id="KW-0812">Transmembrane</keyword>
<feature type="transmembrane region" description="Helical" evidence="1">
    <location>
        <begin position="12"/>
        <end position="35"/>
    </location>
</feature>